<dbReference type="RefSeq" id="WP_279252935.1">
    <property type="nucleotide sequence ID" value="NZ_SHNP01000003.1"/>
</dbReference>
<keyword evidence="3" id="KW-1003">Cell membrane</keyword>
<evidence type="ECO:0000256" key="3">
    <source>
        <dbReference type="ARBA" id="ARBA00022475"/>
    </source>
</evidence>
<organism evidence="10 11">
    <name type="scientific">Candidatus Seongchinamella marina</name>
    <dbReference type="NCBI Taxonomy" id="2518990"/>
    <lineage>
        <taxon>Bacteria</taxon>
        <taxon>Pseudomonadati</taxon>
        <taxon>Pseudomonadota</taxon>
        <taxon>Gammaproteobacteria</taxon>
        <taxon>Cellvibrionales</taxon>
        <taxon>Halieaceae</taxon>
        <taxon>Seongchinamella</taxon>
    </lineage>
</organism>
<evidence type="ECO:0000256" key="6">
    <source>
        <dbReference type="ARBA" id="ARBA00023136"/>
    </source>
</evidence>
<name>A0ABT3SX06_9GAMM</name>
<proteinExistence type="inferred from homology"/>
<evidence type="ECO:0000256" key="1">
    <source>
        <dbReference type="ARBA" id="ARBA00004651"/>
    </source>
</evidence>
<evidence type="ECO:0000256" key="4">
    <source>
        <dbReference type="ARBA" id="ARBA00022692"/>
    </source>
</evidence>
<feature type="domain" description="MacB-like periplasmic core" evidence="9">
    <location>
        <begin position="19"/>
        <end position="239"/>
    </location>
</feature>
<evidence type="ECO:0000256" key="2">
    <source>
        <dbReference type="ARBA" id="ARBA00005236"/>
    </source>
</evidence>
<evidence type="ECO:0000256" key="7">
    <source>
        <dbReference type="SAM" id="Phobius"/>
    </source>
</evidence>
<dbReference type="PANTHER" id="PTHR30489:SF0">
    <property type="entry name" value="LIPOPROTEIN-RELEASING SYSTEM TRANSMEMBRANE PROTEIN LOLE"/>
    <property type="match status" value="1"/>
</dbReference>
<feature type="transmembrane region" description="Helical" evidence="7">
    <location>
        <begin position="365"/>
        <end position="391"/>
    </location>
</feature>
<evidence type="ECO:0000313" key="10">
    <source>
        <dbReference type="EMBL" id="MCX2974131.1"/>
    </source>
</evidence>
<comment type="caution">
    <text evidence="10">The sequence shown here is derived from an EMBL/GenBank/DDBJ whole genome shotgun (WGS) entry which is preliminary data.</text>
</comment>
<reference evidence="10" key="1">
    <citation type="submission" date="2019-02" db="EMBL/GenBank/DDBJ databases">
        <authorList>
            <person name="Li S.-H."/>
        </authorList>
    </citation>
    <scope>NUCLEOTIDE SEQUENCE</scope>
    <source>
        <strain evidence="10">IMCC8485</strain>
    </source>
</reference>
<dbReference type="Pfam" id="PF02687">
    <property type="entry name" value="FtsX"/>
    <property type="match status" value="1"/>
</dbReference>
<evidence type="ECO:0000259" key="9">
    <source>
        <dbReference type="Pfam" id="PF12704"/>
    </source>
</evidence>
<dbReference type="InterPro" id="IPR051447">
    <property type="entry name" value="Lipoprotein-release_system"/>
</dbReference>
<dbReference type="Proteomes" id="UP001143307">
    <property type="component" value="Unassembled WGS sequence"/>
</dbReference>
<keyword evidence="6 7" id="KW-0472">Membrane</keyword>
<evidence type="ECO:0000259" key="8">
    <source>
        <dbReference type="Pfam" id="PF02687"/>
    </source>
</evidence>
<feature type="transmembrane region" description="Helical" evidence="7">
    <location>
        <begin position="270"/>
        <end position="289"/>
    </location>
</feature>
<accession>A0ABT3SX06</accession>
<evidence type="ECO:0000256" key="5">
    <source>
        <dbReference type="ARBA" id="ARBA00022989"/>
    </source>
</evidence>
<dbReference type="PANTHER" id="PTHR30489">
    <property type="entry name" value="LIPOPROTEIN-RELEASING SYSTEM TRANSMEMBRANE PROTEIN LOLE"/>
    <property type="match status" value="1"/>
</dbReference>
<gene>
    <name evidence="10" type="ORF">EYC87_11115</name>
</gene>
<feature type="domain" description="ABC3 transporter permease C-terminal" evidence="8">
    <location>
        <begin position="273"/>
        <end position="397"/>
    </location>
</feature>
<keyword evidence="4 7" id="KW-0812">Transmembrane</keyword>
<dbReference type="Pfam" id="PF12704">
    <property type="entry name" value="MacB_PCD"/>
    <property type="match status" value="1"/>
</dbReference>
<evidence type="ECO:0000313" key="11">
    <source>
        <dbReference type="Proteomes" id="UP001143307"/>
    </source>
</evidence>
<comment type="subcellular location">
    <subcellularLocation>
        <location evidence="1">Cell membrane</location>
        <topology evidence="1">Multi-pass membrane protein</topology>
    </subcellularLocation>
</comment>
<sequence length="408" mass="43954">MSVTLRLAWRNLWRHGRRTWLTVGAMVFCNALLVFLISSQLGSYAMMIDGTLGFLTGHLQVQEQRYNEESKMRYTVPDGIAVAKALRDSTGNLAIAARGSAFALASSEDRSFGIQILGVQPQFESAVSTLPGLIDQGRYLQSSDAAEIVIGTVLARNLKIGVGDEITFLGSGRDDSFAAGIATVVGIINSGITDVDRAIAEIPLNYFQSIFAMEDDVHSIVVKVDDLDKVAPLKKQIQSQLGDSSLTVLDWNQLQPGLGQAIQADMFSSFLTYAVLIVLVAFSVLNTQLMSVLERTREFGVMTALGVRPGQLGRLVLLETAIMSSLGLLLGCVAGGLLTAYLAHTGISLDAMKEALERYNIEGRLYPQLSIISLFGGPLIVFVGGMLAAIYPALRLHTLQPVAAMRAV</sequence>
<protein>
    <submittedName>
        <fullName evidence="10">ABC transporter permease</fullName>
    </submittedName>
</protein>
<comment type="similarity">
    <text evidence="2">Belongs to the ABC-4 integral membrane protein family. LolC/E subfamily.</text>
</comment>
<feature type="transmembrane region" description="Helical" evidence="7">
    <location>
        <begin position="20"/>
        <end position="38"/>
    </location>
</feature>
<keyword evidence="5 7" id="KW-1133">Transmembrane helix</keyword>
<dbReference type="EMBL" id="SHNP01000003">
    <property type="protein sequence ID" value="MCX2974131.1"/>
    <property type="molecule type" value="Genomic_DNA"/>
</dbReference>
<feature type="transmembrane region" description="Helical" evidence="7">
    <location>
        <begin position="321"/>
        <end position="344"/>
    </location>
</feature>
<keyword evidence="11" id="KW-1185">Reference proteome</keyword>
<dbReference type="InterPro" id="IPR003838">
    <property type="entry name" value="ABC3_permease_C"/>
</dbReference>
<dbReference type="InterPro" id="IPR025857">
    <property type="entry name" value="MacB_PCD"/>
</dbReference>